<name>A0A1I0DSV4_9RHOB</name>
<dbReference type="Gene3D" id="1.10.10.10">
    <property type="entry name" value="Winged helix-like DNA-binding domain superfamily/Winged helix DNA-binding domain"/>
    <property type="match status" value="1"/>
</dbReference>
<dbReference type="OrthoDB" id="8455637at2"/>
<dbReference type="EMBL" id="FOHO01000004">
    <property type="protein sequence ID" value="SET35045.1"/>
    <property type="molecule type" value="Genomic_DNA"/>
</dbReference>
<proteinExistence type="predicted"/>
<dbReference type="AlphaFoldDB" id="A0A1I0DSV4"/>
<keyword evidence="3" id="KW-1185">Reference proteome</keyword>
<gene>
    <name evidence="2" type="ORF">SAMN04489858_104269</name>
</gene>
<dbReference type="InterPro" id="IPR021068">
    <property type="entry name" value="HTH_DNA-bd"/>
</dbReference>
<evidence type="ECO:0000259" key="1">
    <source>
        <dbReference type="Pfam" id="PF11972"/>
    </source>
</evidence>
<dbReference type="Proteomes" id="UP000199180">
    <property type="component" value="Unassembled WGS sequence"/>
</dbReference>
<feature type="domain" description="HTH DNA binding" evidence="1">
    <location>
        <begin position="242"/>
        <end position="294"/>
    </location>
</feature>
<evidence type="ECO:0000313" key="2">
    <source>
        <dbReference type="EMBL" id="SET35045.1"/>
    </source>
</evidence>
<reference evidence="2 3" key="1">
    <citation type="submission" date="2016-10" db="EMBL/GenBank/DDBJ databases">
        <authorList>
            <person name="de Groot N.N."/>
        </authorList>
    </citation>
    <scope>NUCLEOTIDE SEQUENCE [LARGE SCALE GENOMIC DNA]</scope>
    <source>
        <strain evidence="2 3">DSM 17862</strain>
    </source>
</reference>
<sequence length="298" mass="32709">MSVTELADAAMAVGRLDAMLGDMSGTDRDGAIRRLALTEVEAMLWAQGTPLRREEIGRDLMDARADADLEAMRQARWALRRLEGATVPPDLRAFLGLHRSEFTGLAQDVARRAAGHDLDEAIAGFHEQNERLAGLHAFCRGPALRTLWRLSDLSPPDTPIEAAVWTARQMAIGTEALTFLPMGLHGRAVWTDSGDPARRLPNHLAALTLGATEARIHLLRLRDWAAEAKLRTARIKGQNPARVIDALAAHPLMSTAMVEQATGTSRDTSERLLARMHRMGIVREVTGTKRFRLWAAAA</sequence>
<organism evidence="2 3">
    <name type="scientific">Paracoccus homiensis</name>
    <dbReference type="NCBI Taxonomy" id="364199"/>
    <lineage>
        <taxon>Bacteria</taxon>
        <taxon>Pseudomonadati</taxon>
        <taxon>Pseudomonadota</taxon>
        <taxon>Alphaproteobacteria</taxon>
        <taxon>Rhodobacterales</taxon>
        <taxon>Paracoccaceae</taxon>
        <taxon>Paracoccus</taxon>
    </lineage>
</organism>
<dbReference type="STRING" id="364199.SAMN04489858_104269"/>
<dbReference type="Pfam" id="PF11972">
    <property type="entry name" value="HTH_13"/>
    <property type="match status" value="1"/>
</dbReference>
<accession>A0A1I0DSV4</accession>
<protein>
    <submittedName>
        <fullName evidence="2">HTH DNA binding domain-containing protein</fullName>
    </submittedName>
</protein>
<dbReference type="InterPro" id="IPR036388">
    <property type="entry name" value="WH-like_DNA-bd_sf"/>
</dbReference>
<evidence type="ECO:0000313" key="3">
    <source>
        <dbReference type="Proteomes" id="UP000199180"/>
    </source>
</evidence>